<dbReference type="EMBL" id="BGZO01000002">
    <property type="protein sequence ID" value="GBR75478.1"/>
    <property type="molecule type" value="Genomic_DNA"/>
</dbReference>
<keyword evidence="3" id="KW-1185">Reference proteome</keyword>
<gene>
    <name evidence="2" type="ORF">NO2_0151</name>
</gene>
<evidence type="ECO:0000313" key="2">
    <source>
        <dbReference type="EMBL" id="GBR75478.1"/>
    </source>
</evidence>
<protein>
    <submittedName>
        <fullName evidence="2">Antitoxin Phd-YefM</fullName>
    </submittedName>
</protein>
<organism evidence="2 3">
    <name type="scientific">Candidatus Termititenax persephonae</name>
    <dbReference type="NCBI Taxonomy" id="2218525"/>
    <lineage>
        <taxon>Bacteria</taxon>
        <taxon>Bacillati</taxon>
        <taxon>Candidatus Margulisiibacteriota</taxon>
        <taxon>Candidatus Termititenacia</taxon>
        <taxon>Candidatus Termititenacales</taxon>
        <taxon>Candidatus Termititenacaceae</taxon>
        <taxon>Candidatus Termititenax</taxon>
    </lineage>
</organism>
<evidence type="ECO:0000256" key="1">
    <source>
        <dbReference type="ARBA" id="ARBA00009981"/>
    </source>
</evidence>
<sequence length="91" mass="10788">MYIEIDQMMSITSLQKALTRTVREVAQTGKSVYILKNSSMEAVLLPYTEYAYLKNLEEVVEQLEIKNMLKERLKKYNPKNNISWEKVREKI</sequence>
<dbReference type="InterPro" id="IPR036165">
    <property type="entry name" value="YefM-like_sf"/>
</dbReference>
<dbReference type="SUPFAM" id="SSF143120">
    <property type="entry name" value="YefM-like"/>
    <property type="match status" value="1"/>
</dbReference>
<comment type="similarity">
    <text evidence="1">Belongs to the phD/YefM antitoxin family.</text>
</comment>
<dbReference type="Proteomes" id="UP000275925">
    <property type="component" value="Unassembled WGS sequence"/>
</dbReference>
<name>A0A388TFS6_9BACT</name>
<proteinExistence type="inferred from homology"/>
<dbReference type="AlphaFoldDB" id="A0A388TFS6"/>
<comment type="caution">
    <text evidence="2">The sequence shown here is derived from an EMBL/GenBank/DDBJ whole genome shotgun (WGS) entry which is preliminary data.</text>
</comment>
<accession>A0A388TFS6</accession>
<reference evidence="2 3" key="1">
    <citation type="journal article" date="2019" name="ISME J.">
        <title>Genome analyses of uncultured TG2/ZB3 bacteria in 'Margulisbacteria' specifically attached to ectosymbiotic spirochetes of protists in the termite gut.</title>
        <authorList>
            <person name="Utami Y.D."/>
            <person name="Kuwahara H."/>
            <person name="Igai K."/>
            <person name="Murakami T."/>
            <person name="Sugaya K."/>
            <person name="Morikawa T."/>
            <person name="Nagura Y."/>
            <person name="Yuki M."/>
            <person name="Deevong P."/>
            <person name="Inoue T."/>
            <person name="Kihara K."/>
            <person name="Lo N."/>
            <person name="Yamada A."/>
            <person name="Ohkuma M."/>
            <person name="Hongoh Y."/>
        </authorList>
    </citation>
    <scope>NUCLEOTIDE SEQUENCE [LARGE SCALE GENOMIC DNA]</scope>
    <source>
        <strain evidence="2">NkOx7-02</strain>
    </source>
</reference>
<evidence type="ECO:0000313" key="3">
    <source>
        <dbReference type="Proteomes" id="UP000275925"/>
    </source>
</evidence>